<dbReference type="InterPro" id="IPR020568">
    <property type="entry name" value="Ribosomal_Su5_D2-typ_SF"/>
</dbReference>
<dbReference type="Pfam" id="PF03725">
    <property type="entry name" value="RNase_PH_C"/>
    <property type="match status" value="1"/>
</dbReference>
<dbReference type="InterPro" id="IPR036345">
    <property type="entry name" value="ExoRNase_PH_dom2_sf"/>
</dbReference>
<evidence type="ECO:0000256" key="2">
    <source>
        <dbReference type="ARBA" id="ARBA00022490"/>
    </source>
</evidence>
<accession>A0ABY6HUP0</accession>
<dbReference type="InterPro" id="IPR027408">
    <property type="entry name" value="PNPase/RNase_PH_dom_sf"/>
</dbReference>
<dbReference type="NCBIfam" id="NF003282">
    <property type="entry name" value="PRK04282.1-1"/>
    <property type="match status" value="1"/>
</dbReference>
<dbReference type="Proteomes" id="UP001208689">
    <property type="component" value="Chromosome"/>
</dbReference>
<dbReference type="Pfam" id="PF01138">
    <property type="entry name" value="RNase_PH"/>
    <property type="match status" value="1"/>
</dbReference>
<dbReference type="EMBL" id="CP104013">
    <property type="protein sequence ID" value="UYP46264.1"/>
    <property type="molecule type" value="Genomic_DNA"/>
</dbReference>
<evidence type="ECO:0000259" key="4">
    <source>
        <dbReference type="Pfam" id="PF01138"/>
    </source>
</evidence>
<keyword evidence="2" id="KW-0963">Cytoplasm</keyword>
<gene>
    <name evidence="6" type="ORF">NEF87_002549</name>
</gene>
<keyword evidence="3" id="KW-0271">Exosome</keyword>
<evidence type="ECO:0000313" key="7">
    <source>
        <dbReference type="Proteomes" id="UP001208689"/>
    </source>
</evidence>
<sequence length="274" mass="30356">MDVHRVVSSLEKKYISKLLRQGKRIDGRELFEFREVKITTNFVPKAEGSADVFLGETRVMCGVKYDIGRPFGDNPDKGVCTVMSEFVPIASSMFEPGRPGEDSIQLARVVDRGIRHTDCIDYEALCIVPYEHVYILFVDCYMMDYFGNLTDASAIAAIAALLSTNLPGAKVGESGDPEWDGTYAPLPIKEIPLSITFGKIDGVTFVDPIIAEELCLDGSIAFAVDEKKQVTSIQKYGSAVWTVEEIITLSKKAIEIGDSLRQKLNLRQYVPKAK</sequence>
<dbReference type="InterPro" id="IPR015847">
    <property type="entry name" value="ExoRNase_PH_dom2"/>
</dbReference>
<name>A0ABY6HUP0_9ARCH</name>
<proteinExistence type="predicted"/>
<dbReference type="PANTHER" id="PTHR11097">
    <property type="entry name" value="EXOSOME COMPLEX EXONUCLEASE RIBOSOMAL RNA PROCESSING PROTEIN"/>
    <property type="match status" value="1"/>
</dbReference>
<dbReference type="SUPFAM" id="SSF55666">
    <property type="entry name" value="Ribonuclease PH domain 2-like"/>
    <property type="match status" value="1"/>
</dbReference>
<evidence type="ECO:0000313" key="6">
    <source>
        <dbReference type="EMBL" id="UYP46264.1"/>
    </source>
</evidence>
<comment type="subcellular location">
    <subcellularLocation>
        <location evidence="1">Cytoplasm</location>
    </subcellularLocation>
</comment>
<feature type="domain" description="Exoribonuclease phosphorolytic" evidence="4">
    <location>
        <begin position="32"/>
        <end position="167"/>
    </location>
</feature>
<organism evidence="6 7">
    <name type="scientific">Candidatus Lokiarchaeum ossiferum</name>
    <dbReference type="NCBI Taxonomy" id="2951803"/>
    <lineage>
        <taxon>Archaea</taxon>
        <taxon>Promethearchaeati</taxon>
        <taxon>Promethearchaeota</taxon>
        <taxon>Promethearchaeia</taxon>
        <taxon>Promethearchaeales</taxon>
        <taxon>Promethearchaeaceae</taxon>
        <taxon>Candidatus Lokiarchaeum</taxon>
    </lineage>
</organism>
<evidence type="ECO:0000259" key="5">
    <source>
        <dbReference type="Pfam" id="PF03725"/>
    </source>
</evidence>
<protein>
    <submittedName>
        <fullName evidence="6">Exosome complex component Rrp42</fullName>
    </submittedName>
</protein>
<dbReference type="InterPro" id="IPR001247">
    <property type="entry name" value="ExoRNase_PH_dom1"/>
</dbReference>
<keyword evidence="7" id="KW-1185">Reference proteome</keyword>
<reference evidence="6" key="1">
    <citation type="submission" date="2022-09" db="EMBL/GenBank/DDBJ databases">
        <title>Actin cytoskeleton and complex cell architecture in an #Asgard archaeon.</title>
        <authorList>
            <person name="Ponce Toledo R.I."/>
            <person name="Schleper C."/>
            <person name="Rodrigues Oliveira T."/>
            <person name="Wollweber F."/>
            <person name="Xu J."/>
            <person name="Rittmann S."/>
            <person name="Klingl A."/>
            <person name="Pilhofer M."/>
        </authorList>
    </citation>
    <scope>NUCLEOTIDE SEQUENCE</scope>
    <source>
        <strain evidence="6">B-35</strain>
    </source>
</reference>
<feature type="domain" description="Exoribonuclease phosphorolytic" evidence="5">
    <location>
        <begin position="191"/>
        <end position="254"/>
    </location>
</feature>
<dbReference type="SUPFAM" id="SSF54211">
    <property type="entry name" value="Ribosomal protein S5 domain 2-like"/>
    <property type="match status" value="1"/>
</dbReference>
<evidence type="ECO:0000256" key="3">
    <source>
        <dbReference type="ARBA" id="ARBA00022835"/>
    </source>
</evidence>
<dbReference type="Gene3D" id="3.30.230.70">
    <property type="entry name" value="GHMP Kinase, N-terminal domain"/>
    <property type="match status" value="1"/>
</dbReference>
<evidence type="ECO:0000256" key="1">
    <source>
        <dbReference type="ARBA" id="ARBA00004496"/>
    </source>
</evidence>
<dbReference type="PANTHER" id="PTHR11097:SF8">
    <property type="entry name" value="EXOSOME COMPLEX COMPONENT RRP42"/>
    <property type="match status" value="1"/>
</dbReference>
<dbReference type="InterPro" id="IPR050590">
    <property type="entry name" value="Exosome_comp_Rrp42_subfam"/>
</dbReference>